<feature type="non-terminal residue" evidence="2">
    <location>
        <position position="139"/>
    </location>
</feature>
<dbReference type="GO" id="GO:0005815">
    <property type="term" value="C:microtubule organizing center"/>
    <property type="evidence" value="ECO:0007669"/>
    <property type="project" value="TreeGrafter"/>
</dbReference>
<accession>A0A7K6ZZZ7</accession>
<dbReference type="Proteomes" id="UP000538817">
    <property type="component" value="Unassembled WGS sequence"/>
</dbReference>
<feature type="domain" description="CCDC81 HU" evidence="1">
    <location>
        <begin position="58"/>
        <end position="130"/>
    </location>
</feature>
<proteinExistence type="predicted"/>
<reference evidence="2 3" key="1">
    <citation type="submission" date="2019-09" db="EMBL/GenBank/DDBJ databases">
        <title>Bird 10,000 Genomes (B10K) Project - Family phase.</title>
        <authorList>
            <person name="Zhang G."/>
        </authorList>
    </citation>
    <scope>NUCLEOTIDE SEQUENCE [LARGE SCALE GENOMIC DNA]</scope>
    <source>
        <strain evidence="2">B10K-MSB-04</strain>
    </source>
</reference>
<comment type="caution">
    <text evidence="2">The sequence shown here is derived from an EMBL/GenBank/DDBJ whole genome shotgun (WGS) entry which is preliminary data.</text>
</comment>
<dbReference type="Pfam" id="PF18289">
    <property type="entry name" value="HU-CCDC81_euk_2"/>
    <property type="match status" value="1"/>
</dbReference>
<dbReference type="InterPro" id="IPR026295">
    <property type="entry name" value="CCD81"/>
</dbReference>
<dbReference type="PANTHER" id="PTHR14362">
    <property type="entry name" value="COILED-COIL DOMAIN-CONTAINING PROTEIN 81"/>
    <property type="match status" value="1"/>
</dbReference>
<name>A0A7K6ZZZ7_9AVES</name>
<keyword evidence="3" id="KW-1185">Reference proteome</keyword>
<dbReference type="InterPro" id="IPR040673">
    <property type="entry name" value="CCDC81_HU_dom_2"/>
</dbReference>
<sequence>QGVLIMGLGIFCVVQEPLRLGAEEVLMVRRPVFKLAMNPACHQWLKYPKVTLTENIEIEPLDFRLLTLATSLPRPVVEDCVDETVLLFSSHMKHMENVAFVFKDIGVLACQGGSLQMKFFGSCIEQLETTTSLTAALRS</sequence>
<organism evidence="2 3">
    <name type="scientific">Nothoprocta pentlandii</name>
    <dbReference type="NCBI Taxonomy" id="2585814"/>
    <lineage>
        <taxon>Eukaryota</taxon>
        <taxon>Metazoa</taxon>
        <taxon>Chordata</taxon>
        <taxon>Craniata</taxon>
        <taxon>Vertebrata</taxon>
        <taxon>Euteleostomi</taxon>
        <taxon>Archelosauria</taxon>
        <taxon>Archosauria</taxon>
        <taxon>Dinosauria</taxon>
        <taxon>Saurischia</taxon>
        <taxon>Theropoda</taxon>
        <taxon>Coelurosauria</taxon>
        <taxon>Aves</taxon>
        <taxon>Palaeognathae</taxon>
        <taxon>Tinamiformes</taxon>
        <taxon>Tinamidae</taxon>
        <taxon>Nothoprocta</taxon>
    </lineage>
</organism>
<dbReference type="EMBL" id="VZSG01000521">
    <property type="protein sequence ID" value="NWX89552.1"/>
    <property type="molecule type" value="Genomic_DNA"/>
</dbReference>
<evidence type="ECO:0000313" key="3">
    <source>
        <dbReference type="Proteomes" id="UP000538817"/>
    </source>
</evidence>
<gene>
    <name evidence="2" type="primary">Ccdc81_2</name>
    <name evidence="2" type="ORF">NOTPEN_R00513</name>
</gene>
<evidence type="ECO:0000313" key="2">
    <source>
        <dbReference type="EMBL" id="NWX89552.1"/>
    </source>
</evidence>
<protein>
    <submittedName>
        <fullName evidence="2">CCD81 protein</fullName>
    </submittedName>
</protein>
<dbReference type="AlphaFoldDB" id="A0A7K6ZZZ7"/>
<evidence type="ECO:0000259" key="1">
    <source>
        <dbReference type="Pfam" id="PF18289"/>
    </source>
</evidence>
<dbReference type="PANTHER" id="PTHR14362:SF2">
    <property type="entry name" value="COILED-COIL DOMAIN-CONTAINING PROTEIN 81"/>
    <property type="match status" value="1"/>
</dbReference>
<feature type="non-terminal residue" evidence="2">
    <location>
        <position position="1"/>
    </location>
</feature>